<evidence type="ECO:0000313" key="2">
    <source>
        <dbReference type="EMBL" id="KIY23522.1"/>
    </source>
</evidence>
<gene>
    <name evidence="2" type="ORF">UB32_02465</name>
</gene>
<evidence type="ECO:0000313" key="3">
    <source>
        <dbReference type="Proteomes" id="UP000032512"/>
    </source>
</evidence>
<feature type="signal peptide" evidence="1">
    <location>
        <begin position="1"/>
        <end position="20"/>
    </location>
</feature>
<dbReference type="OrthoDB" id="9793135at2"/>
<evidence type="ECO:0000256" key="1">
    <source>
        <dbReference type="SAM" id="SignalP"/>
    </source>
</evidence>
<proteinExistence type="predicted"/>
<dbReference type="Pfam" id="PF18952">
    <property type="entry name" value="DUF5696"/>
    <property type="match status" value="1"/>
</dbReference>
<organism evidence="2 3">
    <name type="scientific">Mesobacillus subterraneus</name>
    <dbReference type="NCBI Taxonomy" id="285983"/>
    <lineage>
        <taxon>Bacteria</taxon>
        <taxon>Bacillati</taxon>
        <taxon>Bacillota</taxon>
        <taxon>Bacilli</taxon>
        <taxon>Bacillales</taxon>
        <taxon>Bacillaceae</taxon>
        <taxon>Mesobacillus</taxon>
    </lineage>
</organism>
<protein>
    <submittedName>
        <fullName evidence="2">Uncharacterized protein</fullName>
    </submittedName>
</protein>
<accession>A0A0D6ZD97</accession>
<keyword evidence="3" id="KW-1185">Reference proteome</keyword>
<dbReference type="AlphaFoldDB" id="A0A0D6ZD97"/>
<name>A0A0D6ZD97_9BACI</name>
<dbReference type="InterPro" id="IPR043751">
    <property type="entry name" value="DUF5696"/>
</dbReference>
<sequence>MFKKMRIAVILLLLPIHAIADSTTLLEPETTPETMTNDSESGMKYGSAQYTLTERDQEPIKKEVSFEGFNKIAENMNLALYVDEKSLALKIENKQTGYVWESGLDSKKEYRLNDTWTELAQSAITIDYLDRKGKLKTESILTNDTRPKIQRDDQGFTASVNLFQAKISFNVQVELTKEGITVTIPDEKVKEGERTKIVSMKVYPFLGAVNENEINGYMFIPDGSGALIRYQKSSKKSASPFIGSIFGPDHGYRSFNSVKYVNPVQLIKIPVFGAIHGVKQNGFVSIIESGQEYGEIVAFPAGVSTDLNWVHSQYNYRYEYYQPTSKSMDGINVYQKERNSFDIKLQYNFLSGENADYVGMAKRYQQYLIENGMLEKQKDTADIRLEFLGGEVKKGLLWDSVIPMTKVGEIPGFIEELNGEGLVDQFVIYKGWSKGGLTGTLPAKFPFERKLGSISDLQDTVNLLSKKDIPMYFSTDYTKAYEGAKGFSGSKDVAKKISSETISYKDKDLNAFYLSPGMSLEMAKEDIEHYSDYNIKNLALDATGYISFSDYSKDKKSNRIETLETYSQLYEVLSKHVGGLALYEPNSYALAATERYLDIPMYSSNYVFETDTVPFLQIVLKGYIPYYAPFSNFHSDPEDELLRMIEYGAYPSFLLTSEPSQLLRKTASKDVYTSEYSIWKDDVVQQYNVIKESLGQVKGEEIVSRYIPAKGISEVTYANGVKIVVNYTNKPYSSQEINVPAKGFVVETNEEGAK</sequence>
<comment type="caution">
    <text evidence="2">The sequence shown here is derived from an EMBL/GenBank/DDBJ whole genome shotgun (WGS) entry which is preliminary data.</text>
</comment>
<dbReference type="EMBL" id="JXIQ01000016">
    <property type="protein sequence ID" value="KIY23522.1"/>
    <property type="molecule type" value="Genomic_DNA"/>
</dbReference>
<reference evidence="2 3" key="1">
    <citation type="submission" date="2015-01" db="EMBL/GenBank/DDBJ databases">
        <title>Draft genome sequences of the supercritical CO2 tolerant bacteria Bacillus subterraneus MITOT1 and Bacillus cereus MIT0214.</title>
        <authorList>
            <person name="Peet K.C."/>
            <person name="Thompson J.R."/>
        </authorList>
    </citation>
    <scope>NUCLEOTIDE SEQUENCE [LARGE SCALE GENOMIC DNA]</scope>
    <source>
        <strain evidence="2 3">MITOT1</strain>
    </source>
</reference>
<dbReference type="Proteomes" id="UP000032512">
    <property type="component" value="Unassembled WGS sequence"/>
</dbReference>
<dbReference type="RefSeq" id="WP_044390912.1">
    <property type="nucleotide sequence ID" value="NZ_JXIQ01000016.1"/>
</dbReference>
<dbReference type="PATRIC" id="fig|285983.3.peg.2118"/>
<feature type="chain" id="PRO_5002315957" evidence="1">
    <location>
        <begin position="21"/>
        <end position="754"/>
    </location>
</feature>
<keyword evidence="1" id="KW-0732">Signal</keyword>